<dbReference type="Pfam" id="PF00788">
    <property type="entry name" value="RA"/>
    <property type="match status" value="1"/>
</dbReference>
<gene>
    <name evidence="4" type="primary">Mo00679</name>
    <name evidence="4" type="ORF">E5Q_00679</name>
</gene>
<dbReference type="InterPro" id="IPR001849">
    <property type="entry name" value="PH_domain"/>
</dbReference>
<feature type="compositionally biased region" description="Low complexity" evidence="1">
    <location>
        <begin position="1064"/>
        <end position="1080"/>
    </location>
</feature>
<dbReference type="Proteomes" id="UP000009131">
    <property type="component" value="Unassembled WGS sequence"/>
</dbReference>
<sequence length="1601" mass="170751">MEGLGLGLGQPASIATISTNRYLPSSSARAMSNASADSRSFSAGSTGSHLSAHDDSARSDSDLSTPMTSLSMSTGPKDHMNFGSSRPPIAASLASHRVATNFDPHRSLLPGLAKQMGWEMDPTLLSLLDQIQLDPLPLDNLSASNALSSSLPYSKPIEALQIKKPERTGLGLTAQREMIPRTDSFAEDRLVLDNTPIDIPRPSARPPLIKASTTLPVLSEDSAVDDELPCAPPPLRKLGHFASELSSKSLDRFPTPLNSISTDLDKLARGESPVHATSPLLRTVTLAKLQTEICLDEGDQRIGRQGRESPIDDAGGAVMGIASRRSRSIPALANTPSRLSGSLLKDHQSRKMNSNSMHLGGSHVSAAGMGIQPSMSSKSLRSNLSTTSTDEPEIISHSLAAFPTPPTSSTQMTFGMQSEILAYTHGVPAAPLLSSSLAGAATAGSFQFDEGYEISAHHISADTSLVSAAGQHPSVSRCNDATAPRLSEQSAIWQPYSLANQSSPQLGLSPLAHDTSALSSIAASPMTSDWQADASPMTNCSTEWPEAGSPSANALLEDPALMQTPLASGKDHRARTFSGPMLRLFRSNPKLRVDSISSPRAVAVTSAARVPIAGPGDELPVGKAAPRMKRQQSGGILKITKFFSGRSKSSEHHAVPVLVPFVPPGEEDEQEGDFNKPREAPQPIALSGSFPSTPRPDASSPALLRAASTPNLRLPSPMASKHDTFIAPRLAPNPPNSPVVVMSMAPPSQRSLYNPPIDDGASSFGFFAENYSETSALLAPQMPHGLPSPVPPATSSWRQTYLPIGAPDLPPMEDAPSSLPHSHSAQAADLCHISVIEPASPERAVRPHLHLEVTDSPLATFAPPQTPTLTTTQHLSPFASPSSPAARSVPWANSPTLAAAPLRRSSLLPLRDSKGADSTRSSSPSSVYSPLSVTGQKFRREPSVCSENKSEQAVSLPSDRLEVLEHAVMSDESDDDTPLGQRNPDAFDIQRDLRDEERFRRRAELDAKQRTSSSSSVRNPFAFSADELSSKLDKVQGASVGSSSKSSPVLATVGHSLLPQTDESVAARSQSRRGSSANRSMSPASPHAENLPDFLQESKLTFAQTDKVQRTSEALIAEMARSQPPIVSGPEPLLAVSQNVETRLAEAGSELLRIFVGDVDHSCTVSISAVTTIKDVLEQLSVKGALTGSEQEKGNWALWDYWSNHGLERPLREYERVADVRASWTPDTAHTGVLIAKKTYFASLLRTSNEGVDANEAMGTMIQMEVKRGKWQKRYLEVKDCSISWSKNEKAKEVVHLCSLARYDAYIVKPMFATKLKCPKPFAFAIKSLDAVTLFEDAEKDYTHLFSVKTADERDAWVRAILEARIPMLKAQAKQNATTVSSAPSPVVSPVLDANTNALQPSKTRTLLDSRSYADLKAASLKAAVIAEPVSTATPFAKGTLLGDADNIDTKARPTLSPFQPGTLLADQTLTDGGRAALSRSATSATLSKVPAPASQQQSLSTPKTGAKSPVTLPDRETWSKMTQEEKRQALSAVQKGAGAGRKAFLEVSANTNTALSRTEEPAVDSCSRSQIVIKKPSSAALSSYKPGSRGAIARSQTFRQ</sequence>
<dbReference type="InterPro" id="IPR000159">
    <property type="entry name" value="RA_dom"/>
</dbReference>
<dbReference type="SMART" id="SM00233">
    <property type="entry name" value="PH"/>
    <property type="match status" value="1"/>
</dbReference>
<dbReference type="InterPro" id="IPR029071">
    <property type="entry name" value="Ubiquitin-like_domsf"/>
</dbReference>
<dbReference type="Gene3D" id="3.10.20.90">
    <property type="entry name" value="Phosphatidylinositol 3-kinase Catalytic Subunit, Chain A, domain 1"/>
    <property type="match status" value="1"/>
</dbReference>
<proteinExistence type="predicted"/>
<feature type="region of interest" description="Disordered" evidence="1">
    <location>
        <begin position="37"/>
        <end position="79"/>
    </location>
</feature>
<feature type="domain" description="PH" evidence="2">
    <location>
        <begin position="1254"/>
        <end position="1366"/>
    </location>
</feature>
<dbReference type="eggNOG" id="ENOG502S3MD">
    <property type="taxonomic scope" value="Eukaryota"/>
</dbReference>
<dbReference type="InterPro" id="IPR011993">
    <property type="entry name" value="PH-like_dom_sf"/>
</dbReference>
<dbReference type="EMBL" id="BABT02000026">
    <property type="protein sequence ID" value="GAA94032.1"/>
    <property type="molecule type" value="Genomic_DNA"/>
</dbReference>
<evidence type="ECO:0000313" key="5">
    <source>
        <dbReference type="Proteomes" id="UP000009131"/>
    </source>
</evidence>
<dbReference type="InParanoid" id="G7DTX2"/>
<feature type="compositionally biased region" description="Low complexity" evidence="1">
    <location>
        <begin position="1475"/>
        <end position="1488"/>
    </location>
</feature>
<dbReference type="HOGENOM" id="CLU_244284_0_0_1"/>
<name>G7DTX2_MIXOS</name>
<dbReference type="SUPFAM" id="SSF50729">
    <property type="entry name" value="PH domain-like"/>
    <property type="match status" value="1"/>
</dbReference>
<dbReference type="STRING" id="764103.G7DTX2"/>
<feature type="compositionally biased region" description="Polar residues" evidence="1">
    <location>
        <begin position="1494"/>
        <end position="1504"/>
    </location>
</feature>
<feature type="compositionally biased region" description="Polar residues" evidence="1">
    <location>
        <begin position="945"/>
        <end position="955"/>
    </location>
</feature>
<dbReference type="RefSeq" id="XP_014569760.1">
    <property type="nucleotide sequence ID" value="XM_014714274.1"/>
</dbReference>
<protein>
    <recommendedName>
        <fullName evidence="6">PH domain-containing protein</fullName>
    </recommendedName>
</protein>
<dbReference type="CDD" id="cd00821">
    <property type="entry name" value="PH"/>
    <property type="match status" value="1"/>
</dbReference>
<keyword evidence="5" id="KW-1185">Reference proteome</keyword>
<evidence type="ECO:0000259" key="2">
    <source>
        <dbReference type="PROSITE" id="PS50003"/>
    </source>
</evidence>
<dbReference type="Pfam" id="PF00169">
    <property type="entry name" value="PH"/>
    <property type="match status" value="1"/>
</dbReference>
<feature type="region of interest" description="Disordered" evidence="1">
    <location>
        <begin position="1578"/>
        <end position="1601"/>
    </location>
</feature>
<evidence type="ECO:0000259" key="3">
    <source>
        <dbReference type="PROSITE" id="PS50200"/>
    </source>
</evidence>
<feature type="region of interest" description="Disordered" evidence="1">
    <location>
        <begin position="612"/>
        <end position="632"/>
    </location>
</feature>
<dbReference type="PROSITE" id="PS50200">
    <property type="entry name" value="RA"/>
    <property type="match status" value="1"/>
</dbReference>
<feature type="region of interest" description="Disordered" evidence="1">
    <location>
        <begin position="1056"/>
        <end position="1090"/>
    </location>
</feature>
<feature type="region of interest" description="Disordered" evidence="1">
    <location>
        <begin position="1475"/>
        <end position="1516"/>
    </location>
</feature>
<dbReference type="PANTHER" id="PTHR38700:SF1">
    <property type="entry name" value="PH DOMAIN-CONTAINING PROTEIN"/>
    <property type="match status" value="1"/>
</dbReference>
<dbReference type="OrthoDB" id="43122at2759"/>
<dbReference type="SUPFAM" id="SSF54236">
    <property type="entry name" value="Ubiquitin-like"/>
    <property type="match status" value="1"/>
</dbReference>
<feature type="domain" description="Ras-associating" evidence="3">
    <location>
        <begin position="1148"/>
        <end position="1240"/>
    </location>
</feature>
<feature type="region of interest" description="Disordered" evidence="1">
    <location>
        <begin position="661"/>
        <end position="702"/>
    </location>
</feature>
<accession>G7DTX2</accession>
<reference evidence="4 5" key="2">
    <citation type="journal article" date="2012" name="Open Biol.">
        <title>Characteristics of nucleosomes and linker DNA regions on the genome of the basidiomycete Mixia osmundae revealed by mono- and dinucleosome mapping.</title>
        <authorList>
            <person name="Nishida H."/>
            <person name="Kondo S."/>
            <person name="Matsumoto T."/>
            <person name="Suzuki Y."/>
            <person name="Yoshikawa H."/>
            <person name="Taylor T.D."/>
            <person name="Sugiyama J."/>
        </authorList>
    </citation>
    <scope>NUCLEOTIDE SEQUENCE [LARGE SCALE GENOMIC DNA]</scope>
    <source>
        <strain evidence="5">CBS 9802 / IAM 14324 / JCM 22182 / KY 12970</strain>
    </source>
</reference>
<evidence type="ECO:0008006" key="6">
    <source>
        <dbReference type="Google" id="ProtNLM"/>
    </source>
</evidence>
<feature type="region of interest" description="Disordered" evidence="1">
    <location>
        <begin position="903"/>
        <end position="994"/>
    </location>
</feature>
<organism evidence="4 5">
    <name type="scientific">Mixia osmundae (strain CBS 9802 / IAM 14324 / JCM 22182 / KY 12970)</name>
    <dbReference type="NCBI Taxonomy" id="764103"/>
    <lineage>
        <taxon>Eukaryota</taxon>
        <taxon>Fungi</taxon>
        <taxon>Dikarya</taxon>
        <taxon>Basidiomycota</taxon>
        <taxon>Pucciniomycotina</taxon>
        <taxon>Mixiomycetes</taxon>
        <taxon>Mixiales</taxon>
        <taxon>Mixiaceae</taxon>
        <taxon>Mixia</taxon>
    </lineage>
</organism>
<feature type="compositionally biased region" description="Low complexity" evidence="1">
    <location>
        <begin position="918"/>
        <end position="934"/>
    </location>
</feature>
<feature type="compositionally biased region" description="Low complexity" evidence="1">
    <location>
        <begin position="62"/>
        <end position="73"/>
    </location>
</feature>
<dbReference type="GO" id="GO:0007165">
    <property type="term" value="P:signal transduction"/>
    <property type="evidence" value="ECO:0007669"/>
    <property type="project" value="InterPro"/>
</dbReference>
<evidence type="ECO:0000313" key="4">
    <source>
        <dbReference type="EMBL" id="GAA94032.1"/>
    </source>
</evidence>
<feature type="compositionally biased region" description="Basic and acidic residues" evidence="1">
    <location>
        <begin position="51"/>
        <end position="61"/>
    </location>
</feature>
<dbReference type="Gene3D" id="2.30.29.30">
    <property type="entry name" value="Pleckstrin-homology domain (PH domain)/Phosphotyrosine-binding domain (PTB)"/>
    <property type="match status" value="1"/>
</dbReference>
<comment type="caution">
    <text evidence="4">The sequence shown here is derived from an EMBL/GenBank/DDBJ whole genome shotgun (WGS) entry which is preliminary data.</text>
</comment>
<dbReference type="PROSITE" id="PS50003">
    <property type="entry name" value="PH_DOMAIN"/>
    <property type="match status" value="1"/>
</dbReference>
<reference evidence="4 5" key="1">
    <citation type="journal article" date="2011" name="J. Gen. Appl. Microbiol.">
        <title>Draft genome sequencing of the enigmatic basidiomycete Mixia osmundae.</title>
        <authorList>
            <person name="Nishida H."/>
            <person name="Nagatsuka Y."/>
            <person name="Sugiyama J."/>
        </authorList>
    </citation>
    <scope>NUCLEOTIDE SEQUENCE [LARGE SCALE GENOMIC DNA]</scope>
    <source>
        <strain evidence="5">CBS 9802 / IAM 14324 / JCM 22182 / KY 12970</strain>
    </source>
</reference>
<feature type="compositionally biased region" description="Basic and acidic residues" evidence="1">
    <location>
        <begin position="959"/>
        <end position="969"/>
    </location>
</feature>
<feature type="region of interest" description="Disordered" evidence="1">
    <location>
        <begin position="858"/>
        <end position="890"/>
    </location>
</feature>
<evidence type="ECO:0000256" key="1">
    <source>
        <dbReference type="SAM" id="MobiDB-lite"/>
    </source>
</evidence>
<dbReference type="PANTHER" id="PTHR38700">
    <property type="entry name" value="YALI0E22418P"/>
    <property type="match status" value="1"/>
</dbReference>